<name>A0A147K5I5_9BACI</name>
<proteinExistence type="predicted"/>
<dbReference type="RefSeq" id="WP_059351692.1">
    <property type="nucleotide sequence ID" value="NZ_LDYG01000046.1"/>
</dbReference>
<sequence>MSDVKDFVFIKSNPRDKSVHLAGIEFHEFMKVQTTPLQHLLLLKHQVQATSFNMHTLFEYVPKEEIPQLLKENGKPSGDFCWLDFADDSGLNELTEQEIAELLYLGHTMKHLTPPFYRKLQNEFVYLTEEDGYANKLYIQQFEKIYEWLGVILSRKIRHAKKERRLLGKAKDIDVLSIPPYAFQPLLKAMDDGLAFSVLQTKVSRQKIEMPFWRISDYTTFDFMYDEYEMRSKEKPHGYLVYDRKQQSWSAVVLTK</sequence>
<dbReference type="PATRIC" id="fig|1150625.3.peg.2892"/>
<dbReference type="AlphaFoldDB" id="A0A147K5I5"/>
<evidence type="ECO:0000313" key="2">
    <source>
        <dbReference type="Proteomes" id="UP000074108"/>
    </source>
</evidence>
<dbReference type="EMBL" id="LDYG01000046">
    <property type="protein sequence ID" value="KUP04901.1"/>
    <property type="molecule type" value="Genomic_DNA"/>
</dbReference>
<protein>
    <submittedName>
        <fullName evidence="1">Uncharacterized protein</fullName>
    </submittedName>
</protein>
<comment type="caution">
    <text evidence="1">The sequence shown here is derived from an EMBL/GenBank/DDBJ whole genome shotgun (WGS) entry which is preliminary data.</text>
</comment>
<evidence type="ECO:0000313" key="1">
    <source>
        <dbReference type="EMBL" id="KUP04901.1"/>
    </source>
</evidence>
<dbReference type="OrthoDB" id="8704087at2"/>
<organism evidence="1 2">
    <name type="scientific">Bacillus coahuilensis p1.1.43</name>
    <dbReference type="NCBI Taxonomy" id="1150625"/>
    <lineage>
        <taxon>Bacteria</taxon>
        <taxon>Bacillati</taxon>
        <taxon>Bacillota</taxon>
        <taxon>Bacilli</taxon>
        <taxon>Bacillales</taxon>
        <taxon>Bacillaceae</taxon>
        <taxon>Bacillus</taxon>
    </lineage>
</organism>
<keyword evidence="2" id="KW-1185">Reference proteome</keyword>
<dbReference type="STRING" id="1150625.Q75_13785"/>
<accession>A0A147K5I5</accession>
<dbReference type="Proteomes" id="UP000074108">
    <property type="component" value="Unassembled WGS sequence"/>
</dbReference>
<reference evidence="1 2" key="1">
    <citation type="journal article" date="2016" name="Front. Microbiol.">
        <title>Microevolution Analysis of Bacillus coahuilensis Unveils Differences in Phosphorus Acquisition Strategies and Their Regulation.</title>
        <authorList>
            <person name="Gomez-Lunar Z."/>
            <person name="Hernandez-Gonzalez I."/>
            <person name="Rodriguez-Torres M.D."/>
            <person name="Souza V."/>
            <person name="Olmedo-Alvarez G."/>
        </authorList>
    </citation>
    <scope>NUCLEOTIDE SEQUENCE [LARGE SCALE GENOMIC DNA]</scope>
    <source>
        <strain evidence="2">p1.1.43</strain>
    </source>
</reference>
<gene>
    <name evidence="1" type="ORF">Q75_13785</name>
</gene>